<keyword evidence="4 5" id="KW-0472">Membrane</keyword>
<sequence>MSETRRAGSSAATALVVANMIGTGVFVSLHFQLFTYSAATPILMLWIVGGLAALCGALSYAEVAKAMPRSGGEYRFLSELFHPALGFMAGLLSAVVGFAAPTALVALALGIYLNRSIPAIPVEAAAVAVILLGAFSHAMSVRTSGRVQLVATTLKLALIAIFLIASLFLPGHGDVRWASQSEDWKAMFQPAFAASLFWVFYAYTGWNAAVYGLEEWDQPKRDVKRALVGGTVIVIAIYVALNAAFLRAASMESLKETEAIADVAAGALFGPGVAHWTSALLAAGLFSSVSALLWAGPRVLGSMGRDMPALGWFAAQDRPPIRSLVLQAGLAVFFVFYGKILALFSKPAAGAVADPSQSKGDLEKLMKYTTVGLTLCSALTVAGLFILWRRGKVGALSLLPATLFLIMSAFVIYQSLAMDVGWQSPGWQPGLRVWLTAPTFSGLVTALVCALLWFPLNRKSR</sequence>
<dbReference type="Pfam" id="PF13520">
    <property type="entry name" value="AA_permease_2"/>
    <property type="match status" value="1"/>
</dbReference>
<gene>
    <name evidence="6" type="ORF">KBB96_00190</name>
</gene>
<evidence type="ECO:0000313" key="6">
    <source>
        <dbReference type="EMBL" id="QUE51335.1"/>
    </source>
</evidence>
<organism evidence="6 7">
    <name type="scientific">Luteolibacter ambystomatis</name>
    <dbReference type="NCBI Taxonomy" id="2824561"/>
    <lineage>
        <taxon>Bacteria</taxon>
        <taxon>Pseudomonadati</taxon>
        <taxon>Verrucomicrobiota</taxon>
        <taxon>Verrucomicrobiia</taxon>
        <taxon>Verrucomicrobiales</taxon>
        <taxon>Verrucomicrobiaceae</taxon>
        <taxon>Luteolibacter</taxon>
    </lineage>
</organism>
<dbReference type="GO" id="GO:0016020">
    <property type="term" value="C:membrane"/>
    <property type="evidence" value="ECO:0007669"/>
    <property type="project" value="UniProtKB-SubCell"/>
</dbReference>
<dbReference type="RefSeq" id="WP_211631474.1">
    <property type="nucleotide sequence ID" value="NZ_CP073100.1"/>
</dbReference>
<dbReference type="Proteomes" id="UP000676169">
    <property type="component" value="Chromosome"/>
</dbReference>
<feature type="transmembrane region" description="Helical" evidence="5">
    <location>
        <begin position="191"/>
        <end position="213"/>
    </location>
</feature>
<feature type="transmembrane region" description="Helical" evidence="5">
    <location>
        <begin position="149"/>
        <end position="171"/>
    </location>
</feature>
<feature type="transmembrane region" description="Helical" evidence="5">
    <location>
        <begin position="395"/>
        <end position="413"/>
    </location>
</feature>
<feature type="transmembrane region" description="Helical" evidence="5">
    <location>
        <begin position="433"/>
        <end position="454"/>
    </location>
</feature>
<feature type="transmembrane region" description="Helical" evidence="5">
    <location>
        <begin position="273"/>
        <end position="295"/>
    </location>
</feature>
<feature type="transmembrane region" description="Helical" evidence="5">
    <location>
        <begin position="324"/>
        <end position="345"/>
    </location>
</feature>
<feature type="transmembrane region" description="Helical" evidence="5">
    <location>
        <begin position="84"/>
        <end position="113"/>
    </location>
</feature>
<dbReference type="Gene3D" id="1.20.1740.10">
    <property type="entry name" value="Amino acid/polyamine transporter I"/>
    <property type="match status" value="1"/>
</dbReference>
<dbReference type="InterPro" id="IPR050598">
    <property type="entry name" value="AminoAcid_Transporter"/>
</dbReference>
<evidence type="ECO:0000256" key="2">
    <source>
        <dbReference type="ARBA" id="ARBA00022692"/>
    </source>
</evidence>
<dbReference type="KEGG" id="lamb:KBB96_00190"/>
<evidence type="ECO:0000256" key="4">
    <source>
        <dbReference type="ARBA" id="ARBA00023136"/>
    </source>
</evidence>
<keyword evidence="3 5" id="KW-1133">Transmembrane helix</keyword>
<feature type="transmembrane region" description="Helical" evidence="5">
    <location>
        <begin position="119"/>
        <end position="137"/>
    </location>
</feature>
<evidence type="ECO:0000313" key="7">
    <source>
        <dbReference type="Proteomes" id="UP000676169"/>
    </source>
</evidence>
<evidence type="ECO:0000256" key="5">
    <source>
        <dbReference type="SAM" id="Phobius"/>
    </source>
</evidence>
<proteinExistence type="predicted"/>
<dbReference type="PANTHER" id="PTHR11785">
    <property type="entry name" value="AMINO ACID TRANSPORTER"/>
    <property type="match status" value="1"/>
</dbReference>
<dbReference type="AlphaFoldDB" id="A0A975G9R7"/>
<comment type="subcellular location">
    <subcellularLocation>
        <location evidence="1">Membrane</location>
        <topology evidence="1">Multi-pass membrane protein</topology>
    </subcellularLocation>
</comment>
<dbReference type="PANTHER" id="PTHR11785:SF512">
    <property type="entry name" value="SOBREMESA, ISOFORM B"/>
    <property type="match status" value="1"/>
</dbReference>
<dbReference type="GO" id="GO:0015179">
    <property type="term" value="F:L-amino acid transmembrane transporter activity"/>
    <property type="evidence" value="ECO:0007669"/>
    <property type="project" value="TreeGrafter"/>
</dbReference>
<evidence type="ECO:0000256" key="1">
    <source>
        <dbReference type="ARBA" id="ARBA00004141"/>
    </source>
</evidence>
<name>A0A975G9R7_9BACT</name>
<reference evidence="6" key="1">
    <citation type="submission" date="2021-04" db="EMBL/GenBank/DDBJ databases">
        <title>Luteolibacter sp. 32A isolated from the skin of an Anderson's salamander (Ambystoma andersonii).</title>
        <authorList>
            <person name="Spergser J."/>
            <person name="Busse H.-J."/>
        </authorList>
    </citation>
    <scope>NUCLEOTIDE SEQUENCE</scope>
    <source>
        <strain evidence="6">32A</strain>
    </source>
</reference>
<keyword evidence="7" id="KW-1185">Reference proteome</keyword>
<dbReference type="EMBL" id="CP073100">
    <property type="protein sequence ID" value="QUE51335.1"/>
    <property type="molecule type" value="Genomic_DNA"/>
</dbReference>
<dbReference type="InterPro" id="IPR002293">
    <property type="entry name" value="AA/rel_permease1"/>
</dbReference>
<feature type="transmembrane region" description="Helical" evidence="5">
    <location>
        <begin position="365"/>
        <end position="388"/>
    </location>
</feature>
<feature type="transmembrane region" description="Helical" evidence="5">
    <location>
        <begin position="12"/>
        <end position="31"/>
    </location>
</feature>
<accession>A0A975G9R7</accession>
<protein>
    <submittedName>
        <fullName evidence="6">Amino acid permease</fullName>
    </submittedName>
</protein>
<dbReference type="PIRSF" id="PIRSF006060">
    <property type="entry name" value="AA_transporter"/>
    <property type="match status" value="1"/>
</dbReference>
<feature type="transmembrane region" description="Helical" evidence="5">
    <location>
        <begin position="43"/>
        <end position="63"/>
    </location>
</feature>
<keyword evidence="2 5" id="KW-0812">Transmembrane</keyword>
<feature type="transmembrane region" description="Helical" evidence="5">
    <location>
        <begin position="225"/>
        <end position="246"/>
    </location>
</feature>
<evidence type="ECO:0000256" key="3">
    <source>
        <dbReference type="ARBA" id="ARBA00022989"/>
    </source>
</evidence>